<evidence type="ECO:0000259" key="1">
    <source>
        <dbReference type="Pfam" id="PF04965"/>
    </source>
</evidence>
<evidence type="ECO:0000313" key="3">
    <source>
        <dbReference type="Proteomes" id="UP000218615"/>
    </source>
</evidence>
<dbReference type="Gene3D" id="3.10.450.40">
    <property type="match status" value="1"/>
</dbReference>
<dbReference type="EMBL" id="FZMP01000203">
    <property type="protein sequence ID" value="SNQ61969.1"/>
    <property type="molecule type" value="Genomic_DNA"/>
</dbReference>
<dbReference type="RefSeq" id="WP_096206593.1">
    <property type="nucleotide sequence ID" value="NZ_FZMP01000203.1"/>
</dbReference>
<keyword evidence="3" id="KW-1185">Reference proteome</keyword>
<sequence length="129" mass="14933">MEKDFLGVGVRFPLQVKEGKIAWSEYEDSIRESIMIILGTARGERVMRPDFGCGLSELVFSGNDTSTASRAIFYVEEALKKWEPRIELIRVDANADDEERNKLVISIEYNVISSNTRYNLVYPFYLERR</sequence>
<dbReference type="SUPFAM" id="SSF160719">
    <property type="entry name" value="gpW/gp25-like"/>
    <property type="match status" value="1"/>
</dbReference>
<organism evidence="2 3">
    <name type="scientific">Candidatus Methanoperedens nitratireducens</name>
    <dbReference type="NCBI Taxonomy" id="1392998"/>
    <lineage>
        <taxon>Archaea</taxon>
        <taxon>Methanobacteriati</taxon>
        <taxon>Methanobacteriota</taxon>
        <taxon>Stenosarchaea group</taxon>
        <taxon>Methanomicrobia</taxon>
        <taxon>Methanosarcinales</taxon>
        <taxon>ANME-2 cluster</taxon>
        <taxon>Candidatus Methanoperedentaceae</taxon>
        <taxon>Candidatus Methanoperedens</taxon>
    </lineage>
</organism>
<dbReference type="OrthoDB" id="147169at2157"/>
<accession>A0A284VRY6</accession>
<dbReference type="Pfam" id="PF04965">
    <property type="entry name" value="GPW_gp25"/>
    <property type="match status" value="1"/>
</dbReference>
<name>A0A284VRY6_9EURY</name>
<dbReference type="Proteomes" id="UP000218615">
    <property type="component" value="Unassembled WGS sequence"/>
</dbReference>
<feature type="domain" description="IraD/Gp25-like" evidence="1">
    <location>
        <begin position="25"/>
        <end position="115"/>
    </location>
</feature>
<proteinExistence type="predicted"/>
<dbReference type="AlphaFoldDB" id="A0A284VRY6"/>
<gene>
    <name evidence="2" type="ORF">MNV_560015</name>
</gene>
<reference evidence="3" key="1">
    <citation type="submission" date="2017-06" db="EMBL/GenBank/DDBJ databases">
        <authorList>
            <person name="Cremers G."/>
        </authorList>
    </citation>
    <scope>NUCLEOTIDE SEQUENCE [LARGE SCALE GENOMIC DNA]</scope>
</reference>
<dbReference type="InterPro" id="IPR007048">
    <property type="entry name" value="IraD/Gp25-like"/>
</dbReference>
<evidence type="ECO:0000313" key="2">
    <source>
        <dbReference type="EMBL" id="SNQ61969.1"/>
    </source>
</evidence>
<protein>
    <submittedName>
        <fullName evidence="2">GPW/gp25 family protein</fullName>
    </submittedName>
</protein>